<comment type="similarity">
    <text evidence="1">Belongs to the GSP E family.</text>
</comment>
<evidence type="ECO:0000256" key="2">
    <source>
        <dbReference type="ARBA" id="ARBA00022741"/>
    </source>
</evidence>
<keyword evidence="2" id="KW-0547">Nucleotide-binding</keyword>
<dbReference type="PANTHER" id="PTHR30258:SF2">
    <property type="entry name" value="COMG OPERON PROTEIN 1"/>
    <property type="match status" value="1"/>
</dbReference>
<keyword evidence="3" id="KW-0067">ATP-binding</keyword>
<evidence type="ECO:0000259" key="4">
    <source>
        <dbReference type="Pfam" id="PF00437"/>
    </source>
</evidence>
<dbReference type="GO" id="GO:0005524">
    <property type="term" value="F:ATP binding"/>
    <property type="evidence" value="ECO:0007669"/>
    <property type="project" value="UniProtKB-KW"/>
</dbReference>
<sequence length="547" mass="60695">MAADLFISTNTADRESTEWLNETFHVGAKRGAADIHFFFENDQLVVKFGIGGRLSLYSSHEPGHFVKYVDDKIRARAQISSADRHSALDGRTYLNYPDRRLDLRLNILPSILGHKIVTRVVDSTSGVTSLDKIEMSPMVRREIDKVLRECSGLFLICGPTGSGKTTTLYAMLAKLHDGKTNIVTLEHPVEKIFPGITQVNISQHITYAAGLRAVLRQAPKVILVGEIRDVETAMIAIEAANTGHLVLASIHANNAAMVYSRLLDFGIDKQKIIDTVRAVISQRLVDRIDPNTTDIQWREASEVEGEWLDAAGVAWEDLKFPVAPPSDDYCGRIPLIEMIRTDSFVAEAIRNNEGEAGILNAANRQPQFETMAQAGIRLATEGKVRLEDAQAVDREVPACPQGKRLGQVLIEFGHASEKDVFNAVVEQGIMRDRGMVRRLGQLLVEKQLCSATDVIKCIGYTEGAPELLNYFVFTGVLAIPKVNQLVDIWRRERQGHSLFDMVLEQNYLTEEQLYESSILAFNGRRKSAHTIQRGSAANESGKFVSAA</sequence>
<dbReference type="InterPro" id="IPR001482">
    <property type="entry name" value="T2SS/T4SS_dom"/>
</dbReference>
<dbReference type="InterPro" id="IPR027417">
    <property type="entry name" value="P-loop_NTPase"/>
</dbReference>
<feature type="domain" description="Bacterial type II secretion system protein E" evidence="4">
    <location>
        <begin position="19"/>
        <end position="389"/>
    </location>
</feature>
<dbReference type="PANTHER" id="PTHR30258">
    <property type="entry name" value="TYPE II SECRETION SYSTEM PROTEIN GSPE-RELATED"/>
    <property type="match status" value="1"/>
</dbReference>
<dbReference type="CDD" id="cd01129">
    <property type="entry name" value="PulE-GspE-like"/>
    <property type="match status" value="1"/>
</dbReference>
<name>A0AAE4K828_9BURK</name>
<dbReference type="Gene3D" id="3.40.50.300">
    <property type="entry name" value="P-loop containing nucleotide triphosphate hydrolases"/>
    <property type="match status" value="1"/>
</dbReference>
<evidence type="ECO:0000256" key="3">
    <source>
        <dbReference type="ARBA" id="ARBA00022840"/>
    </source>
</evidence>
<dbReference type="Gene3D" id="3.30.450.90">
    <property type="match status" value="1"/>
</dbReference>
<comment type="caution">
    <text evidence="5">The sequence shown here is derived from an EMBL/GenBank/DDBJ whole genome shotgun (WGS) entry which is preliminary data.</text>
</comment>
<protein>
    <submittedName>
        <fullName evidence="5">ATPase, T2SS/T4P/T4SS family</fullName>
    </submittedName>
</protein>
<reference evidence="5" key="1">
    <citation type="submission" date="2023-02" db="EMBL/GenBank/DDBJ databases">
        <title>Description of Herbaspirillum huttiense subsp. nephrolepsisexaltata and Herbaspirillum huttiense subsp. lycopersicon.</title>
        <authorList>
            <person name="Poudel M."/>
            <person name="Sharma A."/>
            <person name="Goss E."/>
            <person name="Tapia J.H."/>
            <person name="Harmon C.M."/>
            <person name="Jones J.B."/>
        </authorList>
    </citation>
    <scope>NUCLEOTIDE SEQUENCE</scope>
    <source>
        <strain evidence="5">NC40101</strain>
    </source>
</reference>
<dbReference type="SUPFAM" id="SSF52540">
    <property type="entry name" value="P-loop containing nucleoside triphosphate hydrolases"/>
    <property type="match status" value="1"/>
</dbReference>
<dbReference type="AlphaFoldDB" id="A0AAE4K828"/>
<gene>
    <name evidence="5" type="ORF">RJN63_11195</name>
</gene>
<dbReference type="GO" id="GO:0016887">
    <property type="term" value="F:ATP hydrolysis activity"/>
    <property type="evidence" value="ECO:0007669"/>
    <property type="project" value="TreeGrafter"/>
</dbReference>
<dbReference type="Pfam" id="PF00437">
    <property type="entry name" value="T2SSE"/>
    <property type="match status" value="1"/>
</dbReference>
<evidence type="ECO:0000313" key="5">
    <source>
        <dbReference type="EMBL" id="MDT0337395.1"/>
    </source>
</evidence>
<accession>A0AAE4K828</accession>
<organism evidence="5">
    <name type="scientific">Herbaspirillum huttiense subsp. nephrolepidis</name>
    <dbReference type="NCBI Taxonomy" id="3075126"/>
    <lineage>
        <taxon>Bacteria</taxon>
        <taxon>Pseudomonadati</taxon>
        <taxon>Pseudomonadota</taxon>
        <taxon>Betaproteobacteria</taxon>
        <taxon>Burkholderiales</taxon>
        <taxon>Oxalobacteraceae</taxon>
        <taxon>Herbaspirillum</taxon>
    </lineage>
</organism>
<dbReference type="EMBL" id="JAVRAA010000005">
    <property type="protein sequence ID" value="MDT0337395.1"/>
    <property type="molecule type" value="Genomic_DNA"/>
</dbReference>
<evidence type="ECO:0000256" key="1">
    <source>
        <dbReference type="ARBA" id="ARBA00006611"/>
    </source>
</evidence>
<dbReference type="RefSeq" id="WP_284076864.1">
    <property type="nucleotide sequence ID" value="NZ_JAVLSM010000007.1"/>
</dbReference>
<proteinExistence type="inferred from homology"/>
<dbReference type="GO" id="GO:0005886">
    <property type="term" value="C:plasma membrane"/>
    <property type="evidence" value="ECO:0007669"/>
    <property type="project" value="TreeGrafter"/>
</dbReference>